<dbReference type="Pfam" id="PF22919">
    <property type="entry name" value="ATP-synt_VA_C"/>
    <property type="match status" value="1"/>
</dbReference>
<dbReference type="InterPro" id="IPR017691">
    <property type="entry name" value="Alt_ATPase_F1_bsu"/>
</dbReference>
<dbReference type="InterPro" id="IPR027417">
    <property type="entry name" value="P-loop_NTPase"/>
</dbReference>
<evidence type="ECO:0000256" key="12">
    <source>
        <dbReference type="ARBA" id="ARBA00023310"/>
    </source>
</evidence>
<feature type="domain" description="ATPase F1/V1/A1 complex alpha/beta subunit nucleotide-binding" evidence="14">
    <location>
        <begin position="135"/>
        <end position="348"/>
    </location>
</feature>
<dbReference type="EC" id="7.1.2.2" evidence="13"/>
<dbReference type="GO" id="GO:0046961">
    <property type="term" value="F:proton-transporting ATPase activity, rotational mechanism"/>
    <property type="evidence" value="ECO:0007669"/>
    <property type="project" value="InterPro"/>
</dbReference>
<dbReference type="CDD" id="cd18115">
    <property type="entry name" value="ATP-synt_F1_beta_N"/>
    <property type="match status" value="1"/>
</dbReference>
<evidence type="ECO:0000256" key="2">
    <source>
        <dbReference type="ARBA" id="ARBA00008936"/>
    </source>
</evidence>
<comment type="similarity">
    <text evidence="2 13">Belongs to the ATPase alpha/beta chains family.</text>
</comment>
<keyword evidence="11 13" id="KW-0139">CF(1)</keyword>
<accession>A0A1I4XW23</accession>
<dbReference type="SUPFAM" id="SSF50615">
    <property type="entry name" value="N-terminal domain of alpha and beta subunits of F1 ATP synthase"/>
    <property type="match status" value="1"/>
</dbReference>
<dbReference type="AlphaFoldDB" id="A0A1I4XW23"/>
<keyword evidence="7 13" id="KW-0067">ATP-binding</keyword>
<dbReference type="GO" id="GO:0045259">
    <property type="term" value="C:proton-transporting ATP synthase complex"/>
    <property type="evidence" value="ECO:0007669"/>
    <property type="project" value="UniProtKB-KW"/>
</dbReference>
<dbReference type="Gene3D" id="3.40.50.300">
    <property type="entry name" value="P-loop containing nucleotide triphosphate hydrolases"/>
    <property type="match status" value="1"/>
</dbReference>
<dbReference type="InterPro" id="IPR005722">
    <property type="entry name" value="ATP_synth_F1_bsu"/>
</dbReference>
<gene>
    <name evidence="13" type="primary">atpD</name>
    <name evidence="17" type="ORF">SAMN05216386_0352</name>
</gene>
<dbReference type="Pfam" id="PF02874">
    <property type="entry name" value="ATP-synt_ab_N"/>
    <property type="match status" value="1"/>
</dbReference>
<dbReference type="PANTHER" id="PTHR15184:SF71">
    <property type="entry name" value="ATP SYNTHASE SUBUNIT BETA, MITOCHONDRIAL"/>
    <property type="match status" value="1"/>
</dbReference>
<evidence type="ECO:0000256" key="8">
    <source>
        <dbReference type="ARBA" id="ARBA00022967"/>
    </source>
</evidence>
<keyword evidence="18" id="KW-1185">Reference proteome</keyword>
<evidence type="ECO:0000256" key="13">
    <source>
        <dbReference type="HAMAP-Rule" id="MF_01347"/>
    </source>
</evidence>
<feature type="domain" description="ATPase F1/V1/A1 complex alpha/beta subunit N-terminal" evidence="15">
    <location>
        <begin position="13"/>
        <end position="77"/>
    </location>
</feature>
<protein>
    <recommendedName>
        <fullName evidence="13">ATP synthase subunit beta</fullName>
        <ecNumber evidence="13">7.1.2.2</ecNumber>
    </recommendedName>
    <alternativeName>
        <fullName evidence="13">ATP synthase F1 sector subunit beta</fullName>
    </alternativeName>
    <alternativeName>
        <fullName evidence="13">F-ATPase subunit beta</fullName>
    </alternativeName>
</protein>
<dbReference type="Gene3D" id="2.40.10.170">
    <property type="match status" value="1"/>
</dbReference>
<keyword evidence="3 13" id="KW-0813">Transport</keyword>
<dbReference type="GO" id="GO:0005524">
    <property type="term" value="F:ATP binding"/>
    <property type="evidence" value="ECO:0007669"/>
    <property type="project" value="UniProtKB-UniRule"/>
</dbReference>
<evidence type="ECO:0000313" key="18">
    <source>
        <dbReference type="Proteomes" id="UP000183107"/>
    </source>
</evidence>
<comment type="subcellular location">
    <subcellularLocation>
        <location evidence="13">Cell membrane</location>
        <topology evidence="13">Peripheral membrane protein</topology>
    </subcellularLocation>
    <subcellularLocation>
        <location evidence="1">Membrane</location>
    </subcellularLocation>
</comment>
<dbReference type="HAMAP" id="MF_01347">
    <property type="entry name" value="ATP_synth_beta_bact"/>
    <property type="match status" value="1"/>
</dbReference>
<dbReference type="NCBIfam" id="TIGR01039">
    <property type="entry name" value="atpD"/>
    <property type="match status" value="1"/>
</dbReference>
<dbReference type="PANTHER" id="PTHR15184">
    <property type="entry name" value="ATP SYNTHASE"/>
    <property type="match status" value="1"/>
</dbReference>
<comment type="function">
    <text evidence="13">Produces ATP from ADP in the presence of a proton gradient across the membrane. The catalytic sites are hosted primarily by the beta subunits.</text>
</comment>
<dbReference type="InterPro" id="IPR000194">
    <property type="entry name" value="ATPase_F1/V1/A1_a/bsu_nucl-bd"/>
</dbReference>
<keyword evidence="10 13" id="KW-0472">Membrane</keyword>
<dbReference type="InterPro" id="IPR055190">
    <property type="entry name" value="ATP-synt_VA_C"/>
</dbReference>
<dbReference type="SUPFAM" id="SSF47917">
    <property type="entry name" value="C-terminal domain of alpha and beta subunits of F1 ATP synthase"/>
    <property type="match status" value="1"/>
</dbReference>
<keyword evidence="6 13" id="KW-0375">Hydrogen ion transport</keyword>
<evidence type="ECO:0000313" key="17">
    <source>
        <dbReference type="EMBL" id="SFN30005.1"/>
    </source>
</evidence>
<feature type="domain" description="ATP synthase A/B type C-terminal" evidence="16">
    <location>
        <begin position="353"/>
        <end position="429"/>
    </location>
</feature>
<dbReference type="NCBIfam" id="TIGR03305">
    <property type="entry name" value="alt_F1F0_F1_bet"/>
    <property type="match status" value="1"/>
</dbReference>
<feature type="binding site" evidence="13">
    <location>
        <begin position="155"/>
        <end position="162"/>
    </location>
    <ligand>
        <name>ATP</name>
        <dbReference type="ChEBI" id="CHEBI:30616"/>
    </ligand>
</feature>
<evidence type="ECO:0000256" key="10">
    <source>
        <dbReference type="ARBA" id="ARBA00023136"/>
    </source>
</evidence>
<keyword evidence="8 13" id="KW-1278">Translocase</keyword>
<dbReference type="SUPFAM" id="SSF52540">
    <property type="entry name" value="P-loop containing nucleoside triphosphate hydrolases"/>
    <property type="match status" value="1"/>
</dbReference>
<keyword evidence="5 13" id="KW-0547">Nucleotide-binding</keyword>
<name>A0A1I4XW23_9PROT</name>
<evidence type="ECO:0000256" key="6">
    <source>
        <dbReference type="ARBA" id="ARBA00022781"/>
    </source>
</evidence>
<dbReference type="InterPro" id="IPR004100">
    <property type="entry name" value="ATPase_F1/V1/A1_a/bsu_N"/>
</dbReference>
<dbReference type="PROSITE" id="PS00152">
    <property type="entry name" value="ATPASE_ALPHA_BETA"/>
    <property type="match status" value="1"/>
</dbReference>
<dbReference type="GO" id="GO:0046933">
    <property type="term" value="F:proton-transporting ATP synthase activity, rotational mechanism"/>
    <property type="evidence" value="ECO:0007669"/>
    <property type="project" value="UniProtKB-UniRule"/>
</dbReference>
<evidence type="ECO:0000256" key="11">
    <source>
        <dbReference type="ARBA" id="ARBA00023196"/>
    </source>
</evidence>
<evidence type="ECO:0000256" key="3">
    <source>
        <dbReference type="ARBA" id="ARBA00022448"/>
    </source>
</evidence>
<evidence type="ECO:0000256" key="1">
    <source>
        <dbReference type="ARBA" id="ARBA00004370"/>
    </source>
</evidence>
<dbReference type="STRING" id="1266925.GCA_000619905_03021"/>
<evidence type="ECO:0000259" key="16">
    <source>
        <dbReference type="Pfam" id="PF22919"/>
    </source>
</evidence>
<dbReference type="GO" id="GO:0005886">
    <property type="term" value="C:plasma membrane"/>
    <property type="evidence" value="ECO:0007669"/>
    <property type="project" value="UniProtKB-SubCell"/>
</dbReference>
<dbReference type="FunFam" id="1.10.1140.10:FF:000006">
    <property type="entry name" value="ATP synthase subunit beta"/>
    <property type="match status" value="1"/>
</dbReference>
<dbReference type="CDD" id="cd18110">
    <property type="entry name" value="ATP-synt_F1_beta_C"/>
    <property type="match status" value="1"/>
</dbReference>
<dbReference type="InterPro" id="IPR020003">
    <property type="entry name" value="ATPase_a/bsu_AS"/>
</dbReference>
<dbReference type="InterPro" id="IPR050053">
    <property type="entry name" value="ATPase_alpha/beta_chains"/>
</dbReference>
<keyword evidence="12 13" id="KW-0066">ATP synthesis</keyword>
<dbReference type="InterPro" id="IPR036121">
    <property type="entry name" value="ATPase_F1/V1/A1_a/bsu_N_sf"/>
</dbReference>
<evidence type="ECO:0000256" key="7">
    <source>
        <dbReference type="ARBA" id="ARBA00022840"/>
    </source>
</evidence>
<evidence type="ECO:0000256" key="5">
    <source>
        <dbReference type="ARBA" id="ARBA00022741"/>
    </source>
</evidence>
<proteinExistence type="inferred from homology"/>
<dbReference type="EMBL" id="FOVJ01000001">
    <property type="protein sequence ID" value="SFN30005.1"/>
    <property type="molecule type" value="Genomic_DNA"/>
</dbReference>
<comment type="catalytic activity">
    <reaction evidence="13">
        <text>ATP + H2O + 4 H(+)(in) = ADP + phosphate + 5 H(+)(out)</text>
        <dbReference type="Rhea" id="RHEA:57720"/>
        <dbReference type="ChEBI" id="CHEBI:15377"/>
        <dbReference type="ChEBI" id="CHEBI:15378"/>
        <dbReference type="ChEBI" id="CHEBI:30616"/>
        <dbReference type="ChEBI" id="CHEBI:43474"/>
        <dbReference type="ChEBI" id="CHEBI:456216"/>
        <dbReference type="EC" id="7.1.2.2"/>
    </reaction>
</comment>
<keyword evidence="9 13" id="KW-0406">Ion transport</keyword>
<keyword evidence="4 13" id="KW-1003">Cell membrane</keyword>
<evidence type="ECO:0000259" key="15">
    <source>
        <dbReference type="Pfam" id="PF02874"/>
    </source>
</evidence>
<organism evidence="17 18">
    <name type="scientific">Nitrosospira briensis</name>
    <dbReference type="NCBI Taxonomy" id="35799"/>
    <lineage>
        <taxon>Bacteria</taxon>
        <taxon>Pseudomonadati</taxon>
        <taxon>Pseudomonadota</taxon>
        <taxon>Betaproteobacteria</taxon>
        <taxon>Nitrosomonadales</taxon>
        <taxon>Nitrosomonadaceae</taxon>
        <taxon>Nitrosospira</taxon>
    </lineage>
</organism>
<dbReference type="Proteomes" id="UP000183107">
    <property type="component" value="Unassembled WGS sequence"/>
</dbReference>
<dbReference type="RefSeq" id="WP_074793934.1">
    <property type="nucleotide sequence ID" value="NZ_FOVJ01000001.1"/>
</dbReference>
<dbReference type="OrthoDB" id="9801639at2"/>
<evidence type="ECO:0000259" key="14">
    <source>
        <dbReference type="Pfam" id="PF00006"/>
    </source>
</evidence>
<dbReference type="InterPro" id="IPR024034">
    <property type="entry name" value="ATPase_F1/V1_b/a_C"/>
</dbReference>
<dbReference type="FunFam" id="3.40.50.300:FF:001630">
    <property type="entry name" value="ATP synthase subunit beta"/>
    <property type="match status" value="1"/>
</dbReference>
<sequence>MNTTSAFSDFGSVIAVRGGIVDIRFETRVPPIYSLLRTGTDEKIVIEVLSQLDAHSVRGIALTPTQGLARGMPVRDTEGPLKAPVGNGTLSRMFDVFGNVIDRGPSPADISWRTVHHSSPPLAKLSTKAEIFETGIKIIDVLMPLERGGKAGLLGGAGVGKTILLTEMIHNVAGQHEGVSIFCGIGERCREGEELYRDMVIAGVLENMVMVFGQMNEPPGARFRVGHAALTMAEYFRDDERRDVLLLVDNVFRFIQAGMEVSGLMGQMPSRLGYQPTMSTELAQLEERIANTDTGAITSIQAVYVPADDFTDPAAVHTFSHLSASIVLSRKRASEGLYPAIDPLQSNSKMAVPGVVGHRHYQIAQQIRRTLAQYAELKDIIAMLGLEQLSPEDRNVVARARRLERFLTQPFFTTEQFTGIKGKLVSLKDALDGCERILGDEFQDIPERALYMIGTIAEAKKTANGEAAVKAEVQETAVHES</sequence>
<dbReference type="Gene3D" id="1.10.1140.10">
    <property type="entry name" value="Bovine Mitochondrial F1-atpase, Atp Synthase Beta Chain, Chain D, domain 3"/>
    <property type="match status" value="1"/>
</dbReference>
<evidence type="ECO:0000256" key="4">
    <source>
        <dbReference type="ARBA" id="ARBA00022475"/>
    </source>
</evidence>
<dbReference type="Pfam" id="PF00006">
    <property type="entry name" value="ATP-synt_ab"/>
    <property type="match status" value="1"/>
</dbReference>
<evidence type="ECO:0000256" key="9">
    <source>
        <dbReference type="ARBA" id="ARBA00023065"/>
    </source>
</evidence>
<reference evidence="18" key="1">
    <citation type="submission" date="2016-10" db="EMBL/GenBank/DDBJ databases">
        <authorList>
            <person name="Varghese N."/>
        </authorList>
    </citation>
    <scope>NUCLEOTIDE SEQUENCE [LARGE SCALE GENOMIC DNA]</scope>
    <source>
        <strain evidence="18">Nsp8</strain>
    </source>
</reference>